<comment type="caution">
    <text evidence="3">The sequence shown here is derived from an EMBL/GenBank/DDBJ whole genome shotgun (WGS) entry which is preliminary data.</text>
</comment>
<dbReference type="GO" id="GO:0016787">
    <property type="term" value="F:hydrolase activity"/>
    <property type="evidence" value="ECO:0007669"/>
    <property type="project" value="UniProtKB-KW"/>
</dbReference>
<dbReference type="InterPro" id="IPR000073">
    <property type="entry name" value="AB_hydrolase_1"/>
</dbReference>
<keyword evidence="4" id="KW-1185">Reference proteome</keyword>
<organism evidence="3 4">
    <name type="scientific">Halopseudomonas pachastrellae</name>
    <dbReference type="NCBI Taxonomy" id="254161"/>
    <lineage>
        <taxon>Bacteria</taxon>
        <taxon>Pseudomonadati</taxon>
        <taxon>Pseudomonadota</taxon>
        <taxon>Gammaproteobacteria</taxon>
        <taxon>Pseudomonadales</taxon>
        <taxon>Pseudomonadaceae</taxon>
        <taxon>Halopseudomonas</taxon>
    </lineage>
</organism>
<name>A0A1S8DK04_9GAMM</name>
<protein>
    <recommendedName>
        <fullName evidence="2">AB hydrolase-1 domain-containing protein</fullName>
    </recommendedName>
</protein>
<dbReference type="Gene3D" id="3.40.50.1820">
    <property type="entry name" value="alpha/beta hydrolase"/>
    <property type="match status" value="1"/>
</dbReference>
<proteinExistence type="predicted"/>
<dbReference type="Proteomes" id="UP000242847">
    <property type="component" value="Unassembled WGS sequence"/>
</dbReference>
<accession>A0A1S8DK04</accession>
<evidence type="ECO:0000313" key="3">
    <source>
        <dbReference type="EMBL" id="ONM44992.1"/>
    </source>
</evidence>
<dbReference type="SUPFAM" id="SSF53474">
    <property type="entry name" value="alpha/beta-Hydrolases"/>
    <property type="match status" value="1"/>
</dbReference>
<evidence type="ECO:0000313" key="4">
    <source>
        <dbReference type="Proteomes" id="UP000242847"/>
    </source>
</evidence>
<sequence>MYSVDDIQLEHRLIDGVNTRIASVGEGPVALLIHGWPECWYSWRPQMVALANAGFRAVAPDMPGFGETDALPQIGDYNAKRIAAFMQALVGHTNKGKPVLLIGHDWGAINCWQFVQLHPELVERLVIMSVPLRPVADVPPIEFLRGYFADNFFYQVYFQEPGVAEAEFDADPEGILRALYCSPDTPRHPPVLGKALSEGGGWIGRLGVPKVQPGWLSNEMLAYYLDAYRHSGFAGGINYYRNLDENWRQLLPLRDTVIQCPVLFLAGSDDSVIQGAGEATLRKMMGARVPQLQIALYPGIGHWLQNEAAEQVNVDLLAFGTA</sequence>
<dbReference type="PRINTS" id="PR00111">
    <property type="entry name" value="ABHYDROLASE"/>
</dbReference>
<dbReference type="InterPro" id="IPR029058">
    <property type="entry name" value="AB_hydrolase_fold"/>
</dbReference>
<dbReference type="PANTHER" id="PTHR43329">
    <property type="entry name" value="EPOXIDE HYDROLASE"/>
    <property type="match status" value="1"/>
</dbReference>
<dbReference type="STRING" id="254161.SAMN05216256_107143"/>
<keyword evidence="1" id="KW-0378">Hydrolase</keyword>
<reference evidence="3 4" key="1">
    <citation type="submission" date="2017-01" db="EMBL/GenBank/DDBJ databases">
        <title>Draft genome sequence of Pseudomonas pachastrellae type strain CCUG 46540T from a deep sea.</title>
        <authorList>
            <person name="Gomila M."/>
            <person name="Mulet M."/>
            <person name="Lalucat J."/>
            <person name="Garcia-Valdes E."/>
        </authorList>
    </citation>
    <scope>NUCLEOTIDE SEQUENCE [LARGE SCALE GENOMIC DNA]</scope>
    <source>
        <strain evidence="3 4">CCUG 46540</strain>
    </source>
</reference>
<gene>
    <name evidence="3" type="ORF">BXT89_04545</name>
</gene>
<dbReference type="RefSeq" id="WP_083725149.1">
    <property type="nucleotide sequence ID" value="NZ_FOUD01000007.1"/>
</dbReference>
<dbReference type="OrthoDB" id="9780765at2"/>
<dbReference type="AlphaFoldDB" id="A0A1S8DK04"/>
<dbReference type="InterPro" id="IPR000639">
    <property type="entry name" value="Epox_hydrolase-like"/>
</dbReference>
<evidence type="ECO:0000259" key="2">
    <source>
        <dbReference type="Pfam" id="PF00561"/>
    </source>
</evidence>
<dbReference type="PRINTS" id="PR00412">
    <property type="entry name" value="EPOXHYDRLASE"/>
</dbReference>
<dbReference type="Pfam" id="PF00561">
    <property type="entry name" value="Abhydrolase_1"/>
    <property type="match status" value="1"/>
</dbReference>
<dbReference type="EMBL" id="MUBC01000007">
    <property type="protein sequence ID" value="ONM44992.1"/>
    <property type="molecule type" value="Genomic_DNA"/>
</dbReference>
<evidence type="ECO:0000256" key="1">
    <source>
        <dbReference type="ARBA" id="ARBA00022801"/>
    </source>
</evidence>
<feature type="domain" description="AB hydrolase-1" evidence="2">
    <location>
        <begin position="31"/>
        <end position="305"/>
    </location>
</feature>